<dbReference type="GO" id="GO:0015035">
    <property type="term" value="F:protein-disulfide reductase activity"/>
    <property type="evidence" value="ECO:0007669"/>
    <property type="project" value="InterPro"/>
</dbReference>
<name>A0A2T0X441_9RHOB</name>
<accession>A0A2T0X441</accession>
<evidence type="ECO:0000313" key="2">
    <source>
        <dbReference type="Proteomes" id="UP000238801"/>
    </source>
</evidence>
<protein>
    <submittedName>
        <fullName evidence="1">Putative DCC family thiol-disulfide oxidoreductase YuxK</fullName>
    </submittedName>
</protein>
<sequence>MPLGEGRPGPHIPPMPDDPHALTVIYNDECPVCRFEVEGHRRAAPATRFVPVRGADLRALGLTEEQALRRLHAVRGGEVLSGLDANRAMWAERPALRWLARLTGLPAVRPVAALLYDRAAAPLLYRMHLARGRRTRAARG</sequence>
<evidence type="ECO:0000313" key="1">
    <source>
        <dbReference type="EMBL" id="PRY93709.1"/>
    </source>
</evidence>
<reference evidence="1 2" key="1">
    <citation type="submission" date="2018-03" db="EMBL/GenBank/DDBJ databases">
        <title>Genomic Encyclopedia of Archaeal and Bacterial Type Strains, Phase II (KMG-II): from individual species to whole genera.</title>
        <authorList>
            <person name="Goeker M."/>
        </authorList>
    </citation>
    <scope>NUCLEOTIDE SEQUENCE [LARGE SCALE GENOMIC DNA]</scope>
    <source>
        <strain evidence="1 2">DSM 29318</strain>
    </source>
</reference>
<comment type="caution">
    <text evidence="1">The sequence shown here is derived from an EMBL/GenBank/DDBJ whole genome shotgun (WGS) entry which is preliminary data.</text>
</comment>
<dbReference type="InterPro" id="IPR007263">
    <property type="entry name" value="DCC1-like"/>
</dbReference>
<keyword evidence="2" id="KW-1185">Reference proteome</keyword>
<dbReference type="AlphaFoldDB" id="A0A2T0X441"/>
<dbReference type="EMBL" id="PVTT01000002">
    <property type="protein sequence ID" value="PRY93709.1"/>
    <property type="molecule type" value="Genomic_DNA"/>
</dbReference>
<organism evidence="1 2">
    <name type="scientific">Hasllibacter halocynthiae</name>
    <dbReference type="NCBI Taxonomy" id="595589"/>
    <lineage>
        <taxon>Bacteria</taxon>
        <taxon>Pseudomonadati</taxon>
        <taxon>Pseudomonadota</taxon>
        <taxon>Alphaproteobacteria</taxon>
        <taxon>Rhodobacterales</taxon>
        <taxon>Roseobacteraceae</taxon>
        <taxon>Hasllibacter</taxon>
    </lineage>
</organism>
<dbReference type="Pfam" id="PF04134">
    <property type="entry name" value="DCC1-like"/>
    <property type="match status" value="1"/>
</dbReference>
<gene>
    <name evidence="1" type="ORF">BCF33_2592</name>
</gene>
<dbReference type="Proteomes" id="UP000238801">
    <property type="component" value="Unassembled WGS sequence"/>
</dbReference>
<proteinExistence type="predicted"/>